<keyword evidence="4" id="KW-1185">Reference proteome</keyword>
<accession>A4SZJ3</accession>
<reference evidence="3 4" key="1">
    <citation type="journal article" date="2012" name="Stand. Genomic Sci.">
        <title>Complete genome sequence of Polynucleobacter necessarius subsp. asymbioticus type strain (QLW-P1DMWA-1(T)).</title>
        <authorList>
            <person name="Meincke L."/>
            <person name="Copeland A."/>
            <person name="Lapidus A."/>
            <person name="Lucas S."/>
            <person name="Berry K.W."/>
            <person name="Del Rio T.G."/>
            <person name="Hammon N."/>
            <person name="Dalin E."/>
            <person name="Tice H."/>
            <person name="Pitluck S."/>
            <person name="Richardson P."/>
            <person name="Bruce D."/>
            <person name="Goodwin L."/>
            <person name="Han C."/>
            <person name="Tapia R."/>
            <person name="Detter J.C."/>
            <person name="Schmutz J."/>
            <person name="Brettin T."/>
            <person name="Larimer F."/>
            <person name="Land M."/>
            <person name="Hauser L."/>
            <person name="Kyrpides N.C."/>
            <person name="Ivanova N."/>
            <person name="Goker M."/>
            <person name="Woyke T."/>
            <person name="Wu Q.L."/>
            <person name="Pockl M."/>
            <person name="Hahn M.W."/>
            <person name="Klenk H.P."/>
        </authorList>
    </citation>
    <scope>NUCLEOTIDE SEQUENCE [LARGE SCALE GENOMIC DNA]</scope>
    <source>
        <strain evidence="4">DSM 18221 / CIP 109841 / QLW-P1DMWA-1</strain>
    </source>
</reference>
<name>A4SZJ3_POLAQ</name>
<evidence type="ECO:0000256" key="2">
    <source>
        <dbReference type="ARBA" id="ARBA00023172"/>
    </source>
</evidence>
<dbReference type="GeneID" id="31482083"/>
<gene>
    <name evidence="3" type="ordered locus">Pnuc_1694</name>
</gene>
<keyword evidence="2" id="KW-0233">DNA recombination</keyword>
<dbReference type="RefSeq" id="WP_011903530.1">
    <property type="nucleotide sequence ID" value="NC_009379.1"/>
</dbReference>
<dbReference type="AlphaFoldDB" id="A4SZJ3"/>
<dbReference type="Gene3D" id="1.10.443.10">
    <property type="entry name" value="Intergrase catalytic core"/>
    <property type="match status" value="1"/>
</dbReference>
<protein>
    <submittedName>
        <fullName evidence="3">Phage integrase family protein</fullName>
    </submittedName>
</protein>
<dbReference type="eggNOG" id="COG0582">
    <property type="taxonomic scope" value="Bacteria"/>
</dbReference>
<dbReference type="GO" id="GO:0003677">
    <property type="term" value="F:DNA binding"/>
    <property type="evidence" value="ECO:0007669"/>
    <property type="project" value="UniProtKB-KW"/>
</dbReference>
<evidence type="ECO:0000256" key="1">
    <source>
        <dbReference type="ARBA" id="ARBA00023125"/>
    </source>
</evidence>
<dbReference type="KEGG" id="pnu:Pnuc_1694"/>
<sequence>MPEKLDSTYEIYPRELILYKRPSSTVWQCRYKVDGKWLIASTKLRDQAKAIEKAKDLKRIAELKKEANLPVVTKKFRDIARLTKQRMDDKAKKGEAPVSYNVYKRIIDDFLIPCLGNKNIDKIDYAALKQYELDRAELMGKEPAYSTVRKHNVTLNYIFEEAIIRGFMTRAMKPELETTGRKGENYATFSIKEVNAILANFPAWILRGRSEAKREQRELLYDYVRILIDTGARPGKELLNLQWKNIKYKTKIVDMQPQETNAEGFLAEDESSQKPIEEYDEEGNLIEQIEWQPTVTLSVYGKTKDRDANGFDETFKVLKEIVARNYPDGKTTLKKLTESNDPGYVFRTRSGGKLGTSHHMFDRFLDEHNLLRDPNSGKKRVFYSFRSAHTTTVLNMDGVPLRDIALQLGNSPGIIAKHYDRATGEAIAENVRAPKARGALFNKIEVPEVYQSKKLKQQQEALKKKKS</sequence>
<dbReference type="InterPro" id="IPR011010">
    <property type="entry name" value="DNA_brk_join_enz"/>
</dbReference>
<dbReference type="InterPro" id="IPR013762">
    <property type="entry name" value="Integrase-like_cat_sf"/>
</dbReference>
<dbReference type="InterPro" id="IPR010998">
    <property type="entry name" value="Integrase_recombinase_N"/>
</dbReference>
<dbReference type="HOGENOM" id="CLU_045967_0_0_4"/>
<dbReference type="GO" id="GO:0006310">
    <property type="term" value="P:DNA recombination"/>
    <property type="evidence" value="ECO:0007669"/>
    <property type="project" value="UniProtKB-KW"/>
</dbReference>
<organism evidence="3 4">
    <name type="scientific">Polynucleobacter asymbioticus (strain DSM 18221 / CIP 109841 / QLW-P1DMWA-1)</name>
    <name type="common">Polynucleobacter necessarius subsp. asymbioticus</name>
    <dbReference type="NCBI Taxonomy" id="312153"/>
    <lineage>
        <taxon>Bacteria</taxon>
        <taxon>Pseudomonadati</taxon>
        <taxon>Pseudomonadota</taxon>
        <taxon>Betaproteobacteria</taxon>
        <taxon>Burkholderiales</taxon>
        <taxon>Burkholderiaceae</taxon>
        <taxon>Polynucleobacter</taxon>
    </lineage>
</organism>
<evidence type="ECO:0000313" key="4">
    <source>
        <dbReference type="Proteomes" id="UP000000231"/>
    </source>
</evidence>
<dbReference type="SUPFAM" id="SSF56349">
    <property type="entry name" value="DNA breaking-rejoining enzymes"/>
    <property type="match status" value="1"/>
</dbReference>
<dbReference type="Gene3D" id="1.10.150.130">
    <property type="match status" value="1"/>
</dbReference>
<proteinExistence type="predicted"/>
<dbReference type="Proteomes" id="UP000000231">
    <property type="component" value="Chromosome"/>
</dbReference>
<dbReference type="EMBL" id="CP000655">
    <property type="protein sequence ID" value="ABP34907.1"/>
    <property type="molecule type" value="Genomic_DNA"/>
</dbReference>
<keyword evidence="1" id="KW-0238">DNA-binding</keyword>
<dbReference type="GO" id="GO:0015074">
    <property type="term" value="P:DNA integration"/>
    <property type="evidence" value="ECO:0007669"/>
    <property type="project" value="InterPro"/>
</dbReference>
<evidence type="ECO:0000313" key="3">
    <source>
        <dbReference type="EMBL" id="ABP34907.1"/>
    </source>
</evidence>